<evidence type="ECO:0000313" key="1">
    <source>
        <dbReference type="EMBL" id="PWN50500.1"/>
    </source>
</evidence>
<keyword evidence="2" id="KW-1185">Reference proteome</keyword>
<gene>
    <name evidence="1" type="ORF">IE53DRAFT_315671</name>
</gene>
<sequence>MKKESPPSVVELQGQENPLNWSSRKKWTCVMIVSWAGFLSPLASSIIAPAVGILVRDLGVTSHSVSVLPVSMYVLGLGFGPFVLSPTSEAVGRRWVYVFTGLVFVLFNLGSALCDSIASLSVLRLLSGIMGSTGPCLGAASIADMFSPAERGRAVSVYAVGPILGPSLGNMLGAWIAERTSSWQWPLRVVTIASASVPLLCYLLPETYAPVLLQRKKADLLGSQASKVPLSKTLKDIQIACKRPFKLMFTNPVCTIFALYQAYMYGILYLAFTTFPLIFTRLSAVPGLKNYGWSIGISGLAYIPLALGSVTATLLNYFFANRSYLWLVRRNQSRREASGLEDKERMQQPEKEGGGGAKPPVTRPKGKPEYRLPFSCLAILILAVGLFWFGWSSESGNLWVVPMFGIYLIGVGATLTFQCLQIYLVDAFIPYSASAIAVSVLLRSILGAVFPLFGERLYRSCGYGWGNSILGFATLAVLPISLSMLQWGEKVRERFKFRG</sequence>
<accession>A0ACD0NXD5</accession>
<dbReference type="Proteomes" id="UP000245626">
    <property type="component" value="Unassembled WGS sequence"/>
</dbReference>
<proteinExistence type="predicted"/>
<protein>
    <submittedName>
        <fullName evidence="1">MFS general substrate transporter</fullName>
    </submittedName>
</protein>
<organism evidence="1 2">
    <name type="scientific">Violaceomyces palustris</name>
    <dbReference type="NCBI Taxonomy" id="1673888"/>
    <lineage>
        <taxon>Eukaryota</taxon>
        <taxon>Fungi</taxon>
        <taxon>Dikarya</taxon>
        <taxon>Basidiomycota</taxon>
        <taxon>Ustilaginomycotina</taxon>
        <taxon>Ustilaginomycetes</taxon>
        <taxon>Violaceomycetales</taxon>
        <taxon>Violaceomycetaceae</taxon>
        <taxon>Violaceomyces</taxon>
    </lineage>
</organism>
<name>A0ACD0NXD5_9BASI</name>
<dbReference type="EMBL" id="KZ819926">
    <property type="protein sequence ID" value="PWN50500.1"/>
    <property type="molecule type" value="Genomic_DNA"/>
</dbReference>
<evidence type="ECO:0000313" key="2">
    <source>
        <dbReference type="Proteomes" id="UP000245626"/>
    </source>
</evidence>
<reference evidence="1 2" key="1">
    <citation type="journal article" date="2018" name="Mol. Biol. Evol.">
        <title>Broad Genomic Sampling Reveals a Smut Pathogenic Ancestry of the Fungal Clade Ustilaginomycotina.</title>
        <authorList>
            <person name="Kijpornyongpan T."/>
            <person name="Mondo S.J."/>
            <person name="Barry K."/>
            <person name="Sandor L."/>
            <person name="Lee J."/>
            <person name="Lipzen A."/>
            <person name="Pangilinan J."/>
            <person name="LaButti K."/>
            <person name="Hainaut M."/>
            <person name="Henrissat B."/>
            <person name="Grigoriev I.V."/>
            <person name="Spatafora J.W."/>
            <person name="Aime M.C."/>
        </authorList>
    </citation>
    <scope>NUCLEOTIDE SEQUENCE [LARGE SCALE GENOMIC DNA]</scope>
    <source>
        <strain evidence="1 2">SA 807</strain>
    </source>
</reference>